<sequence length="217" mass="23297">MEKITSLNIVEIYNKIHETMLKNKDYLVELDAKTGDGDLGISMCQGFAGVCKELATLDPVQLEPAKIIMKAALAINEYSPSSLGTILSIAMMNGAKAIKGVKEIGVAEWLDFIEAAMEGIMNKTGSKRGEKTILDSLGFACDSLNESVKASLTLREAAEAAANAATEGMLATKEMMAVHGRAAYYQEKTIGNIDGGATVGMLIFKTINSYLDQIIYN</sequence>
<protein>
    <submittedName>
        <fullName evidence="1">Dihydroxyacetone kinase subunit L</fullName>
    </submittedName>
</protein>
<dbReference type="EMBL" id="BTPU01000122">
    <property type="protein sequence ID" value="GMQ65344.1"/>
    <property type="molecule type" value="Genomic_DNA"/>
</dbReference>
<name>A0ACB5UQT1_9FIRM</name>
<keyword evidence="2" id="KW-1185">Reference proteome</keyword>
<reference evidence="1" key="1">
    <citation type="submission" date="2023-09" db="EMBL/GenBank/DDBJ databases">
        <title>Vallitalea sediminicola and Vallitalea maricola sp. nov., anaerobic bacteria isolated from marine sediment.</title>
        <authorList>
            <person name="Hirano S."/>
            <person name="Maeda A."/>
            <person name="Terahara T."/>
            <person name="Mori K."/>
            <person name="Hamada M."/>
            <person name="Matsumoto R."/>
            <person name="Kobayashi T."/>
        </authorList>
    </citation>
    <scope>NUCLEOTIDE SEQUENCE</scope>
    <source>
        <strain evidence="1">AN17-2</strain>
    </source>
</reference>
<organism evidence="1 2">
    <name type="scientific">Vallitalea maricola</name>
    <dbReference type="NCBI Taxonomy" id="3074433"/>
    <lineage>
        <taxon>Bacteria</taxon>
        <taxon>Bacillati</taxon>
        <taxon>Bacillota</taxon>
        <taxon>Clostridia</taxon>
        <taxon>Lachnospirales</taxon>
        <taxon>Vallitaleaceae</taxon>
        <taxon>Vallitalea</taxon>
    </lineage>
</organism>
<gene>
    <name evidence="1" type="ORF">AN2V17_45880</name>
</gene>
<accession>A0ACB5UQT1</accession>
<comment type="caution">
    <text evidence="1">The sequence shown here is derived from an EMBL/GenBank/DDBJ whole genome shotgun (WGS) entry which is preliminary data.</text>
</comment>
<evidence type="ECO:0000313" key="1">
    <source>
        <dbReference type="EMBL" id="GMQ65344.1"/>
    </source>
</evidence>
<keyword evidence="1" id="KW-0808">Transferase</keyword>
<keyword evidence="1" id="KW-0418">Kinase</keyword>
<dbReference type="Proteomes" id="UP001374599">
    <property type="component" value="Unassembled WGS sequence"/>
</dbReference>
<proteinExistence type="predicted"/>
<evidence type="ECO:0000313" key="2">
    <source>
        <dbReference type="Proteomes" id="UP001374599"/>
    </source>
</evidence>